<protein>
    <submittedName>
        <fullName evidence="2">Uncharacterized protein</fullName>
    </submittedName>
</protein>
<proteinExistence type="predicted"/>
<dbReference type="Gramene" id="AET6Gv20332900.1">
    <property type="protein sequence ID" value="AET6Gv20332900.1"/>
    <property type="gene ID" value="AET6Gv20332900"/>
</dbReference>
<accession>A0A453ND62</accession>
<feature type="compositionally biased region" description="Basic and acidic residues" evidence="1">
    <location>
        <begin position="115"/>
        <end position="130"/>
    </location>
</feature>
<keyword evidence="3" id="KW-1185">Reference proteome</keyword>
<dbReference type="EnsemblPlants" id="AET6Gv20332900.1">
    <property type="protein sequence ID" value="AET6Gv20332900.1"/>
    <property type="gene ID" value="AET6Gv20332900"/>
</dbReference>
<reference evidence="3" key="1">
    <citation type="journal article" date="2014" name="Science">
        <title>Ancient hybridizations among the ancestral genomes of bread wheat.</title>
        <authorList>
            <consortium name="International Wheat Genome Sequencing Consortium,"/>
            <person name="Marcussen T."/>
            <person name="Sandve S.R."/>
            <person name="Heier L."/>
            <person name="Spannagl M."/>
            <person name="Pfeifer M."/>
            <person name="Jakobsen K.S."/>
            <person name="Wulff B.B."/>
            <person name="Steuernagel B."/>
            <person name="Mayer K.F."/>
            <person name="Olsen O.A."/>
        </authorList>
    </citation>
    <scope>NUCLEOTIDE SEQUENCE [LARGE SCALE GENOMIC DNA]</scope>
    <source>
        <strain evidence="3">cv. AL8/78</strain>
    </source>
</reference>
<dbReference type="AlphaFoldDB" id="A0A453ND62"/>
<dbReference type="Proteomes" id="UP000015105">
    <property type="component" value="Chromosome 6D"/>
</dbReference>
<evidence type="ECO:0000313" key="2">
    <source>
        <dbReference type="EnsemblPlants" id="AET6Gv20332900.1"/>
    </source>
</evidence>
<organism evidence="2 3">
    <name type="scientific">Aegilops tauschii subsp. strangulata</name>
    <name type="common">Goatgrass</name>
    <dbReference type="NCBI Taxonomy" id="200361"/>
    <lineage>
        <taxon>Eukaryota</taxon>
        <taxon>Viridiplantae</taxon>
        <taxon>Streptophyta</taxon>
        <taxon>Embryophyta</taxon>
        <taxon>Tracheophyta</taxon>
        <taxon>Spermatophyta</taxon>
        <taxon>Magnoliopsida</taxon>
        <taxon>Liliopsida</taxon>
        <taxon>Poales</taxon>
        <taxon>Poaceae</taxon>
        <taxon>BOP clade</taxon>
        <taxon>Pooideae</taxon>
        <taxon>Triticodae</taxon>
        <taxon>Triticeae</taxon>
        <taxon>Triticinae</taxon>
        <taxon>Aegilops</taxon>
    </lineage>
</organism>
<reference evidence="2" key="4">
    <citation type="submission" date="2019-03" db="UniProtKB">
        <authorList>
            <consortium name="EnsemblPlants"/>
        </authorList>
    </citation>
    <scope>IDENTIFICATION</scope>
</reference>
<reference evidence="3" key="2">
    <citation type="journal article" date="2017" name="Nat. Plants">
        <title>The Aegilops tauschii genome reveals multiple impacts of transposons.</title>
        <authorList>
            <person name="Zhao G."/>
            <person name="Zou C."/>
            <person name="Li K."/>
            <person name="Wang K."/>
            <person name="Li T."/>
            <person name="Gao L."/>
            <person name="Zhang X."/>
            <person name="Wang H."/>
            <person name="Yang Z."/>
            <person name="Liu X."/>
            <person name="Jiang W."/>
            <person name="Mao L."/>
            <person name="Kong X."/>
            <person name="Jiao Y."/>
            <person name="Jia J."/>
        </authorList>
    </citation>
    <scope>NUCLEOTIDE SEQUENCE [LARGE SCALE GENOMIC DNA]</scope>
    <source>
        <strain evidence="3">cv. AL8/78</strain>
    </source>
</reference>
<name>A0A453ND62_AEGTS</name>
<sequence>MPLLHTFLNHLAARRCSWGKLRSNYLIASLSRGKGVPVPDQEFAFVQSMPEPEPVTHPILLVCCVFSSSFRKTNSALKLRTARHRTAVLPTASARRRALRAPRFRGSGPLPRPLPRGELRSQSKATERAPEYIPSHRAPRSAARI</sequence>
<reference evidence="2" key="3">
    <citation type="journal article" date="2017" name="Nature">
        <title>Genome sequence of the progenitor of the wheat D genome Aegilops tauschii.</title>
        <authorList>
            <person name="Luo M.C."/>
            <person name="Gu Y.Q."/>
            <person name="Puiu D."/>
            <person name="Wang H."/>
            <person name="Twardziok S.O."/>
            <person name="Deal K.R."/>
            <person name="Huo N."/>
            <person name="Zhu T."/>
            <person name="Wang L."/>
            <person name="Wang Y."/>
            <person name="McGuire P.E."/>
            <person name="Liu S."/>
            <person name="Long H."/>
            <person name="Ramasamy R.K."/>
            <person name="Rodriguez J.C."/>
            <person name="Van S.L."/>
            <person name="Yuan L."/>
            <person name="Wang Z."/>
            <person name="Xia Z."/>
            <person name="Xiao L."/>
            <person name="Anderson O.D."/>
            <person name="Ouyang S."/>
            <person name="Liang Y."/>
            <person name="Zimin A.V."/>
            <person name="Pertea G."/>
            <person name="Qi P."/>
            <person name="Bennetzen J.L."/>
            <person name="Dai X."/>
            <person name="Dawson M.W."/>
            <person name="Muller H.G."/>
            <person name="Kugler K."/>
            <person name="Rivarola-Duarte L."/>
            <person name="Spannagl M."/>
            <person name="Mayer K.F.X."/>
            <person name="Lu F.H."/>
            <person name="Bevan M.W."/>
            <person name="Leroy P."/>
            <person name="Li P."/>
            <person name="You F.M."/>
            <person name="Sun Q."/>
            <person name="Liu Z."/>
            <person name="Lyons E."/>
            <person name="Wicker T."/>
            <person name="Salzberg S.L."/>
            <person name="Devos K.M."/>
            <person name="Dvorak J."/>
        </authorList>
    </citation>
    <scope>NUCLEOTIDE SEQUENCE [LARGE SCALE GENOMIC DNA]</scope>
    <source>
        <strain evidence="2">cv. AL8/78</strain>
    </source>
</reference>
<evidence type="ECO:0000256" key="1">
    <source>
        <dbReference type="SAM" id="MobiDB-lite"/>
    </source>
</evidence>
<reference evidence="2" key="5">
    <citation type="journal article" date="2021" name="G3 (Bethesda)">
        <title>Aegilops tauschii genome assembly Aet v5.0 features greater sequence contiguity and improved annotation.</title>
        <authorList>
            <person name="Wang L."/>
            <person name="Zhu T."/>
            <person name="Rodriguez J.C."/>
            <person name="Deal K.R."/>
            <person name="Dubcovsky J."/>
            <person name="McGuire P.E."/>
            <person name="Lux T."/>
            <person name="Spannagl M."/>
            <person name="Mayer K.F.X."/>
            <person name="Baldrich P."/>
            <person name="Meyers B.C."/>
            <person name="Huo N."/>
            <person name="Gu Y.Q."/>
            <person name="Zhou H."/>
            <person name="Devos K.M."/>
            <person name="Bennetzen J.L."/>
            <person name="Unver T."/>
            <person name="Budak H."/>
            <person name="Gulick P.J."/>
            <person name="Galiba G."/>
            <person name="Kalapos B."/>
            <person name="Nelson D.R."/>
            <person name="Li P."/>
            <person name="You F.M."/>
            <person name="Luo M.C."/>
            <person name="Dvorak J."/>
        </authorList>
    </citation>
    <scope>NUCLEOTIDE SEQUENCE [LARGE SCALE GENOMIC DNA]</scope>
    <source>
        <strain evidence="2">cv. AL8/78</strain>
    </source>
</reference>
<evidence type="ECO:0000313" key="3">
    <source>
        <dbReference type="Proteomes" id="UP000015105"/>
    </source>
</evidence>
<feature type="region of interest" description="Disordered" evidence="1">
    <location>
        <begin position="98"/>
        <end position="145"/>
    </location>
</feature>